<feature type="transmembrane region" description="Helical" evidence="2">
    <location>
        <begin position="38"/>
        <end position="56"/>
    </location>
</feature>
<keyword evidence="2" id="KW-0472">Membrane</keyword>
<name>A0ABU5IRI9_9BURK</name>
<dbReference type="EMBL" id="JAXOJX010000120">
    <property type="protein sequence ID" value="MDZ5461509.1"/>
    <property type="molecule type" value="Genomic_DNA"/>
</dbReference>
<evidence type="ECO:0000256" key="1">
    <source>
        <dbReference type="SAM" id="MobiDB-lite"/>
    </source>
</evidence>
<dbReference type="RefSeq" id="WP_322468653.1">
    <property type="nucleotide sequence ID" value="NZ_JAXOJX010000120.1"/>
</dbReference>
<feature type="compositionally biased region" description="Basic and acidic residues" evidence="1">
    <location>
        <begin position="163"/>
        <end position="278"/>
    </location>
</feature>
<dbReference type="PROSITE" id="PS51724">
    <property type="entry name" value="SPOR"/>
    <property type="match status" value="1"/>
</dbReference>
<evidence type="ECO:0000256" key="2">
    <source>
        <dbReference type="SAM" id="Phobius"/>
    </source>
</evidence>
<dbReference type="Proteomes" id="UP001293718">
    <property type="component" value="Unassembled WGS sequence"/>
</dbReference>
<reference evidence="4 5" key="1">
    <citation type="submission" date="2023-11" db="EMBL/GenBank/DDBJ databases">
        <title>Draft genome of Azohydromonas lata strain H1 (DSM1123), a polyhydroxyalkanoate producer.</title>
        <authorList>
            <person name="Traversa D."/>
            <person name="D'Addabbo P."/>
            <person name="Pazzani C."/>
            <person name="Manzari C."/>
            <person name="Chiara M."/>
            <person name="Scrascia M."/>
        </authorList>
    </citation>
    <scope>NUCLEOTIDE SEQUENCE [LARGE SCALE GENOMIC DNA]</scope>
    <source>
        <strain evidence="4 5">H1</strain>
    </source>
</reference>
<comment type="caution">
    <text evidence="4">The sequence shown here is derived from an EMBL/GenBank/DDBJ whole genome shotgun (WGS) entry which is preliminary data.</text>
</comment>
<proteinExistence type="predicted"/>
<evidence type="ECO:0000313" key="4">
    <source>
        <dbReference type="EMBL" id="MDZ5461509.1"/>
    </source>
</evidence>
<dbReference type="SUPFAM" id="SSF110997">
    <property type="entry name" value="Sporulation related repeat"/>
    <property type="match status" value="1"/>
</dbReference>
<sequence length="359" mass="38240">MPLFPFLKRKNASDREPVGMASPAEQVQAARVRARRRLIGAVLLLGVGIVGFPMLFETQPRPLPVEVSIEIPRKDGGAPLVLPSRGAPITETADEAGREVPPPAQTSAAAPAIRPVAPAAASAPRVAAAPASAVPAAKASAPIRVLADPPRSSVAASASAPKEPTRDLAKELAAREAKDKAAREAKERDAAREREVAAREAKEAKDKAAREAKEREAAREREVAAKEAKDKAAREAKERDAAREREVAAREAKDKAAREAREREAAREAVAREALRDRSNDSVEKRYIVQVGAFADATAAGEARARVEKLGIRTFTQVVETDAGRRIRVRVGPFASREEADKALGKLKAAGLPTALLPL</sequence>
<dbReference type="InterPro" id="IPR007730">
    <property type="entry name" value="SPOR-like_dom"/>
</dbReference>
<keyword evidence="2" id="KW-0812">Transmembrane</keyword>
<dbReference type="InterPro" id="IPR036680">
    <property type="entry name" value="SPOR-like_sf"/>
</dbReference>
<protein>
    <submittedName>
        <fullName evidence="4">SPOR domain-containing protein</fullName>
    </submittedName>
</protein>
<feature type="region of interest" description="Disordered" evidence="1">
    <location>
        <begin position="148"/>
        <end position="278"/>
    </location>
</feature>
<organism evidence="4 5">
    <name type="scientific">Azohydromonas lata</name>
    <dbReference type="NCBI Taxonomy" id="45677"/>
    <lineage>
        <taxon>Bacteria</taxon>
        <taxon>Pseudomonadati</taxon>
        <taxon>Pseudomonadota</taxon>
        <taxon>Betaproteobacteria</taxon>
        <taxon>Burkholderiales</taxon>
        <taxon>Sphaerotilaceae</taxon>
        <taxon>Azohydromonas</taxon>
    </lineage>
</organism>
<evidence type="ECO:0000313" key="5">
    <source>
        <dbReference type="Proteomes" id="UP001293718"/>
    </source>
</evidence>
<dbReference type="Pfam" id="PF05036">
    <property type="entry name" value="SPOR"/>
    <property type="match status" value="1"/>
</dbReference>
<keyword evidence="2" id="KW-1133">Transmembrane helix</keyword>
<feature type="domain" description="SPOR" evidence="3">
    <location>
        <begin position="281"/>
        <end position="359"/>
    </location>
</feature>
<evidence type="ECO:0000259" key="3">
    <source>
        <dbReference type="PROSITE" id="PS51724"/>
    </source>
</evidence>
<gene>
    <name evidence="4" type="ORF">SM757_33535</name>
</gene>
<keyword evidence="5" id="KW-1185">Reference proteome</keyword>
<accession>A0ABU5IRI9</accession>
<dbReference type="Gene3D" id="3.30.70.1070">
    <property type="entry name" value="Sporulation related repeat"/>
    <property type="match status" value="1"/>
</dbReference>